<evidence type="ECO:0000313" key="3">
    <source>
        <dbReference type="Proteomes" id="UP000274376"/>
    </source>
</evidence>
<organism evidence="2 3">
    <name type="scientific">Streptococcus mitis</name>
    <dbReference type="NCBI Taxonomy" id="28037"/>
    <lineage>
        <taxon>Bacteria</taxon>
        <taxon>Bacillati</taxon>
        <taxon>Bacillota</taxon>
        <taxon>Bacilli</taxon>
        <taxon>Lactobacillales</taxon>
        <taxon>Streptococcaceae</taxon>
        <taxon>Streptococcus</taxon>
        <taxon>Streptococcus mitis group</taxon>
    </lineage>
</organism>
<keyword evidence="1" id="KW-1133">Transmembrane helix</keyword>
<dbReference type="AlphaFoldDB" id="A0A428ECF4"/>
<proteinExistence type="predicted"/>
<comment type="caution">
    <text evidence="2">The sequence shown here is derived from an EMBL/GenBank/DDBJ whole genome shotgun (WGS) entry which is preliminary data.</text>
</comment>
<keyword evidence="1" id="KW-0472">Membrane</keyword>
<dbReference type="EMBL" id="RJOE01000010">
    <property type="protein sequence ID" value="RSJ07688.1"/>
    <property type="molecule type" value="Genomic_DNA"/>
</dbReference>
<accession>A0A428ECF4</accession>
<feature type="transmembrane region" description="Helical" evidence="1">
    <location>
        <begin position="36"/>
        <end position="56"/>
    </location>
</feature>
<sequence>MILFLKLMVISACLLLSILIFVAGHKTYKKGKADKVVWFILDAYAIALIYTVIKILET</sequence>
<dbReference type="Proteomes" id="UP000274376">
    <property type="component" value="Unassembled WGS sequence"/>
</dbReference>
<gene>
    <name evidence="2" type="ORF">D8839_05890</name>
</gene>
<evidence type="ECO:0000313" key="2">
    <source>
        <dbReference type="EMBL" id="RSJ07688.1"/>
    </source>
</evidence>
<feature type="transmembrane region" description="Helical" evidence="1">
    <location>
        <begin position="6"/>
        <end position="24"/>
    </location>
</feature>
<reference evidence="2 3" key="1">
    <citation type="submission" date="2018-11" db="EMBL/GenBank/DDBJ databases">
        <title>Species Designations Belie Phenotypic and Genotypic Heterogeneity in Oral Streptococci.</title>
        <authorList>
            <person name="Velsko I."/>
        </authorList>
    </citation>
    <scope>NUCLEOTIDE SEQUENCE [LARGE SCALE GENOMIC DNA]</scope>
    <source>
        <strain evidence="2 3">BCC36</strain>
    </source>
</reference>
<keyword evidence="1" id="KW-0812">Transmembrane</keyword>
<dbReference type="RefSeq" id="WP_185755600.1">
    <property type="nucleotide sequence ID" value="NZ_RJNU01000009.1"/>
</dbReference>
<name>A0A428ECF4_STRMT</name>
<protein>
    <submittedName>
        <fullName evidence="2">Uncharacterized protein</fullName>
    </submittedName>
</protein>
<evidence type="ECO:0000256" key="1">
    <source>
        <dbReference type="SAM" id="Phobius"/>
    </source>
</evidence>